<reference evidence="8 9" key="2">
    <citation type="submission" date="2024-05" db="EMBL/GenBank/DDBJ databases">
        <authorList>
            <person name="Chen Y."/>
            <person name="Shah S."/>
            <person name="Dougan E. K."/>
            <person name="Thang M."/>
            <person name="Chan C."/>
        </authorList>
    </citation>
    <scope>NUCLEOTIDE SEQUENCE [LARGE SCALE GENOMIC DNA]</scope>
</reference>
<proteinExistence type="predicted"/>
<evidence type="ECO:0000256" key="5">
    <source>
        <dbReference type="ARBA" id="ARBA00023273"/>
    </source>
</evidence>
<evidence type="ECO:0000256" key="4">
    <source>
        <dbReference type="ARBA" id="ARBA00023069"/>
    </source>
</evidence>
<evidence type="ECO:0000256" key="2">
    <source>
        <dbReference type="ARBA" id="ARBA00004496"/>
    </source>
</evidence>
<keyword evidence="5" id="KW-0966">Cell projection</keyword>
<keyword evidence="4" id="KW-0969">Cilium</keyword>
<protein>
    <submittedName>
        <fullName evidence="8">MIB/HERC2 domain-containing protein</fullName>
    </submittedName>
</protein>
<evidence type="ECO:0000313" key="9">
    <source>
        <dbReference type="Proteomes" id="UP001152797"/>
    </source>
</evidence>
<organism evidence="7">
    <name type="scientific">Cladocopium goreaui</name>
    <dbReference type="NCBI Taxonomy" id="2562237"/>
    <lineage>
        <taxon>Eukaryota</taxon>
        <taxon>Sar</taxon>
        <taxon>Alveolata</taxon>
        <taxon>Dinophyceae</taxon>
        <taxon>Suessiales</taxon>
        <taxon>Symbiodiniaceae</taxon>
        <taxon>Cladocopium</taxon>
    </lineage>
</organism>
<dbReference type="Gene3D" id="1.20.1520.10">
    <property type="entry name" value="ADP-ribosylation factor-like 2-binding protein, domain"/>
    <property type="match status" value="1"/>
</dbReference>
<keyword evidence="9" id="KW-1185">Reference proteome</keyword>
<keyword evidence="3" id="KW-0963">Cytoplasm</keyword>
<evidence type="ECO:0000259" key="6">
    <source>
        <dbReference type="Pfam" id="PF11527"/>
    </source>
</evidence>
<dbReference type="InterPro" id="IPR023379">
    <property type="entry name" value="BART_dom"/>
</dbReference>
<evidence type="ECO:0000256" key="3">
    <source>
        <dbReference type="ARBA" id="ARBA00022490"/>
    </source>
</evidence>
<dbReference type="GO" id="GO:0005737">
    <property type="term" value="C:cytoplasm"/>
    <property type="evidence" value="ECO:0007669"/>
    <property type="project" value="UniProtKB-SubCell"/>
</dbReference>
<feature type="domain" description="BART" evidence="6">
    <location>
        <begin position="16"/>
        <end position="93"/>
    </location>
</feature>
<gene>
    <name evidence="7" type="ORF">C1SCF055_LOCUS24788</name>
</gene>
<dbReference type="OrthoDB" id="441997at2759"/>
<evidence type="ECO:0000313" key="7">
    <source>
        <dbReference type="EMBL" id="CAI3998493.1"/>
    </source>
</evidence>
<dbReference type="GO" id="GO:0005929">
    <property type="term" value="C:cilium"/>
    <property type="evidence" value="ECO:0007669"/>
    <property type="project" value="UniProtKB-SubCell"/>
</dbReference>
<dbReference type="EMBL" id="CAMXCT010002490">
    <property type="protein sequence ID" value="CAI3998493.1"/>
    <property type="molecule type" value="Genomic_DNA"/>
</dbReference>
<reference evidence="7" key="1">
    <citation type="submission" date="2022-10" db="EMBL/GenBank/DDBJ databases">
        <authorList>
            <person name="Chen Y."/>
            <person name="Dougan E. K."/>
            <person name="Chan C."/>
            <person name="Rhodes N."/>
            <person name="Thang M."/>
        </authorList>
    </citation>
    <scope>NUCLEOTIDE SEQUENCE</scope>
</reference>
<name>A0A9P1G3C0_9DINO</name>
<evidence type="ECO:0000313" key="8">
    <source>
        <dbReference type="EMBL" id="CAL4785805.1"/>
    </source>
</evidence>
<sequence length="158" mass="18069">MEEAARCQVDWQLAPFLKGFCEEPFTREVQNFLRRHAADFCRGGKEGESGYPLRWTELHSDYIQLFERQLKSVVQEEGFSLHDFHQHLSDLSEAARTRTSEDFLPGCGPSYIPPAPGIKVAEFWSFLDALTASTDFAHFLEVMQREAGKVQEVKIPCV</sequence>
<dbReference type="InterPro" id="IPR042541">
    <property type="entry name" value="BART_sf"/>
</dbReference>
<dbReference type="AlphaFoldDB" id="A0A9P1G3C0"/>
<feature type="non-terminal residue" evidence="7">
    <location>
        <position position="1"/>
    </location>
</feature>
<dbReference type="Pfam" id="PF11527">
    <property type="entry name" value="ARL2_Bind_BART"/>
    <property type="match status" value="1"/>
</dbReference>
<dbReference type="Proteomes" id="UP001152797">
    <property type="component" value="Unassembled WGS sequence"/>
</dbReference>
<comment type="caution">
    <text evidence="7">The sequence shown here is derived from an EMBL/GenBank/DDBJ whole genome shotgun (WGS) entry which is preliminary data.</text>
</comment>
<dbReference type="EMBL" id="CAMXCT020002490">
    <property type="protein sequence ID" value="CAL1151868.1"/>
    <property type="molecule type" value="Genomic_DNA"/>
</dbReference>
<comment type="subcellular location">
    <subcellularLocation>
        <location evidence="1">Cell projection</location>
        <location evidence="1">Cilium</location>
    </subcellularLocation>
    <subcellularLocation>
        <location evidence="2">Cytoplasm</location>
    </subcellularLocation>
</comment>
<evidence type="ECO:0000256" key="1">
    <source>
        <dbReference type="ARBA" id="ARBA00004138"/>
    </source>
</evidence>
<accession>A0A9P1G3C0</accession>
<dbReference type="EMBL" id="CAMXCT030002490">
    <property type="protein sequence ID" value="CAL4785805.1"/>
    <property type="molecule type" value="Genomic_DNA"/>
</dbReference>